<dbReference type="Gene3D" id="1.10.940.10">
    <property type="entry name" value="NusB-like"/>
    <property type="match status" value="1"/>
</dbReference>
<protein>
    <recommendedName>
        <fullName evidence="6">Transcription antitermination protein NusB</fullName>
    </recommendedName>
    <alternativeName>
        <fullName evidence="6">Antitermination factor NusB</fullName>
    </alternativeName>
</protein>
<evidence type="ECO:0000256" key="1">
    <source>
        <dbReference type="ARBA" id="ARBA00005952"/>
    </source>
</evidence>
<dbReference type="Pfam" id="PF01029">
    <property type="entry name" value="NusB"/>
    <property type="match status" value="1"/>
</dbReference>
<evidence type="ECO:0000256" key="5">
    <source>
        <dbReference type="ARBA" id="ARBA00023163"/>
    </source>
</evidence>
<keyword evidence="4 6" id="KW-0805">Transcription regulation</keyword>
<organism evidence="8 9">
    <name type="scientific">Candidatus Methylophosphatis roskildensis</name>
    <dbReference type="NCBI Taxonomy" id="2899263"/>
    <lineage>
        <taxon>Bacteria</taxon>
        <taxon>Pseudomonadati</taxon>
        <taxon>Pseudomonadota</taxon>
        <taxon>Betaproteobacteria</taxon>
        <taxon>Nitrosomonadales</taxon>
        <taxon>Sterolibacteriaceae</taxon>
        <taxon>Candidatus Methylophosphatis</taxon>
    </lineage>
</organism>
<evidence type="ECO:0000256" key="2">
    <source>
        <dbReference type="ARBA" id="ARBA00022814"/>
    </source>
</evidence>
<feature type="domain" description="NusB/RsmB/TIM44" evidence="7">
    <location>
        <begin position="7"/>
        <end position="131"/>
    </location>
</feature>
<comment type="caution">
    <text evidence="8">The sequence shown here is derived from an EMBL/GenBank/DDBJ whole genome shotgun (WGS) entry which is preliminary data.</text>
</comment>
<dbReference type="PANTHER" id="PTHR11078:SF3">
    <property type="entry name" value="ANTITERMINATION NUSB DOMAIN-CONTAINING PROTEIN"/>
    <property type="match status" value="1"/>
</dbReference>
<keyword evidence="3 6" id="KW-0694">RNA-binding</keyword>
<dbReference type="InterPro" id="IPR006027">
    <property type="entry name" value="NusB_RsmB_TIM44"/>
</dbReference>
<dbReference type="AlphaFoldDB" id="A0A9D7HJU1"/>
<dbReference type="EMBL" id="JADJEV010000002">
    <property type="protein sequence ID" value="MBK6972322.1"/>
    <property type="molecule type" value="Genomic_DNA"/>
</dbReference>
<evidence type="ECO:0000256" key="6">
    <source>
        <dbReference type="HAMAP-Rule" id="MF_00073"/>
    </source>
</evidence>
<proteinExistence type="inferred from homology"/>
<evidence type="ECO:0000313" key="8">
    <source>
        <dbReference type="EMBL" id="MBK6972322.1"/>
    </source>
</evidence>
<dbReference type="Proteomes" id="UP000807785">
    <property type="component" value="Unassembled WGS sequence"/>
</dbReference>
<evidence type="ECO:0000259" key="7">
    <source>
        <dbReference type="Pfam" id="PF01029"/>
    </source>
</evidence>
<dbReference type="PANTHER" id="PTHR11078">
    <property type="entry name" value="N UTILIZATION SUBSTANCE PROTEIN B-RELATED"/>
    <property type="match status" value="1"/>
</dbReference>
<sequence>MSRSARRRAREFALQGIYQWLLSHNSVSLIEQHMSQVTAFDKADGELFRALLHGAIADADALRAAIAPHLSRPLAEVSPVEHALLLLAGQELKSHPETPYRVVMNEAIELAKEYGATDGHKFVNGVVDKLAARFREVEVAAARKH</sequence>
<evidence type="ECO:0000313" key="9">
    <source>
        <dbReference type="Proteomes" id="UP000807785"/>
    </source>
</evidence>
<dbReference type="NCBIfam" id="TIGR01951">
    <property type="entry name" value="nusB"/>
    <property type="match status" value="1"/>
</dbReference>
<dbReference type="GO" id="GO:0003723">
    <property type="term" value="F:RNA binding"/>
    <property type="evidence" value="ECO:0007669"/>
    <property type="project" value="UniProtKB-UniRule"/>
</dbReference>
<dbReference type="SUPFAM" id="SSF48013">
    <property type="entry name" value="NusB-like"/>
    <property type="match status" value="1"/>
</dbReference>
<accession>A0A9D7HJU1</accession>
<keyword evidence="2 6" id="KW-0889">Transcription antitermination</keyword>
<comment type="similarity">
    <text evidence="1 6">Belongs to the NusB family.</text>
</comment>
<evidence type="ECO:0000256" key="4">
    <source>
        <dbReference type="ARBA" id="ARBA00023015"/>
    </source>
</evidence>
<comment type="function">
    <text evidence="6">Involved in transcription antitermination. Required for transcription of ribosomal RNA (rRNA) genes. Binds specifically to the boxA antiterminator sequence of the ribosomal RNA (rrn) operons.</text>
</comment>
<keyword evidence="5 6" id="KW-0804">Transcription</keyword>
<dbReference type="HAMAP" id="MF_00073">
    <property type="entry name" value="NusB"/>
    <property type="match status" value="1"/>
</dbReference>
<reference evidence="8" key="1">
    <citation type="submission" date="2020-10" db="EMBL/GenBank/DDBJ databases">
        <title>Connecting structure to function with the recovery of over 1000 high-quality activated sludge metagenome-assembled genomes encoding full-length rRNA genes using long-read sequencing.</title>
        <authorList>
            <person name="Singleton C.M."/>
            <person name="Petriglieri F."/>
            <person name="Kristensen J.M."/>
            <person name="Kirkegaard R.H."/>
            <person name="Michaelsen T.Y."/>
            <person name="Andersen M.H."/>
            <person name="Karst S.M."/>
            <person name="Dueholm M.S."/>
            <person name="Nielsen P.H."/>
            <person name="Albertsen M."/>
        </authorList>
    </citation>
    <scope>NUCLEOTIDE SEQUENCE</scope>
    <source>
        <strain evidence="8">Bjer_18-Q3-R1-45_BAT3C.347</strain>
    </source>
</reference>
<dbReference type="InterPro" id="IPR011605">
    <property type="entry name" value="NusB_fam"/>
</dbReference>
<dbReference type="GO" id="GO:0005829">
    <property type="term" value="C:cytosol"/>
    <property type="evidence" value="ECO:0007669"/>
    <property type="project" value="TreeGrafter"/>
</dbReference>
<gene>
    <name evidence="6 8" type="primary">nusB</name>
    <name evidence="8" type="ORF">IPH26_04985</name>
</gene>
<dbReference type="GO" id="GO:0031564">
    <property type="term" value="P:transcription antitermination"/>
    <property type="evidence" value="ECO:0007669"/>
    <property type="project" value="UniProtKB-KW"/>
</dbReference>
<name>A0A9D7HJU1_9PROT</name>
<dbReference type="InterPro" id="IPR035926">
    <property type="entry name" value="NusB-like_sf"/>
</dbReference>
<evidence type="ECO:0000256" key="3">
    <source>
        <dbReference type="ARBA" id="ARBA00022884"/>
    </source>
</evidence>
<dbReference type="GO" id="GO:0006353">
    <property type="term" value="P:DNA-templated transcription termination"/>
    <property type="evidence" value="ECO:0007669"/>
    <property type="project" value="UniProtKB-UniRule"/>
</dbReference>